<feature type="chain" id="PRO_5024417165" description="Lysozyme inhibitor LprI N-terminal domain-containing protein" evidence="1">
    <location>
        <begin position="22"/>
        <end position="120"/>
    </location>
</feature>
<evidence type="ECO:0000256" key="1">
    <source>
        <dbReference type="SAM" id="SignalP"/>
    </source>
</evidence>
<comment type="caution">
    <text evidence="2">The sequence shown here is derived from an EMBL/GenBank/DDBJ whole genome shotgun (WGS) entry which is preliminary data.</text>
</comment>
<feature type="signal peptide" evidence="1">
    <location>
        <begin position="1"/>
        <end position="21"/>
    </location>
</feature>
<evidence type="ECO:0000313" key="2">
    <source>
        <dbReference type="EMBL" id="KAA9131530.1"/>
    </source>
</evidence>
<sequence length="120" mass="12810">MRKRTLLMPATMVLMMATAHAEEGDGVTAMCLDRYDADACACASKALRGEVSAEDFELYDAIGADYMERLEAGEDMSAAWSAASDTQAERLGVKTSGLLKRTNAIGRAHRAAIKACSGED</sequence>
<evidence type="ECO:0008006" key="4">
    <source>
        <dbReference type="Google" id="ProtNLM"/>
    </source>
</evidence>
<dbReference type="RefSeq" id="WP_150864179.1">
    <property type="nucleotide sequence ID" value="NZ_VYXP01000005.1"/>
</dbReference>
<dbReference type="EMBL" id="VYXP01000005">
    <property type="protein sequence ID" value="KAA9131530.1"/>
    <property type="molecule type" value="Genomic_DNA"/>
</dbReference>
<reference evidence="2 3" key="1">
    <citation type="submission" date="2019-09" db="EMBL/GenBank/DDBJ databases">
        <title>Wenzhouxiangella sp. Genome sequencing and assembly.</title>
        <authorList>
            <person name="Zhang R."/>
        </authorList>
    </citation>
    <scope>NUCLEOTIDE SEQUENCE [LARGE SCALE GENOMIC DNA]</scope>
    <source>
        <strain evidence="2 3">W260</strain>
    </source>
</reference>
<dbReference type="AlphaFoldDB" id="A0A5N0T9B1"/>
<keyword evidence="1" id="KW-0732">Signal</keyword>
<accession>A0A5N0T9B1</accession>
<proteinExistence type="predicted"/>
<evidence type="ECO:0000313" key="3">
    <source>
        <dbReference type="Proteomes" id="UP000325372"/>
    </source>
</evidence>
<protein>
    <recommendedName>
        <fullName evidence="4">Lysozyme inhibitor LprI N-terminal domain-containing protein</fullName>
    </recommendedName>
</protein>
<name>A0A5N0T9B1_9GAMM</name>
<organism evidence="2 3">
    <name type="scientific">Marinihelvus fidelis</name>
    <dbReference type="NCBI Taxonomy" id="2613842"/>
    <lineage>
        <taxon>Bacteria</taxon>
        <taxon>Pseudomonadati</taxon>
        <taxon>Pseudomonadota</taxon>
        <taxon>Gammaproteobacteria</taxon>
        <taxon>Chromatiales</taxon>
        <taxon>Wenzhouxiangellaceae</taxon>
        <taxon>Marinihelvus</taxon>
    </lineage>
</organism>
<dbReference type="Proteomes" id="UP000325372">
    <property type="component" value="Unassembled WGS sequence"/>
</dbReference>
<keyword evidence="3" id="KW-1185">Reference proteome</keyword>
<gene>
    <name evidence="2" type="ORF">F3N42_09440</name>
</gene>